<proteinExistence type="predicted"/>
<evidence type="ECO:0000313" key="3">
    <source>
        <dbReference type="Proteomes" id="UP001281761"/>
    </source>
</evidence>
<gene>
    <name evidence="2" type="ORF">BLNAU_1457</name>
</gene>
<name>A0ABQ9YI25_9EUKA</name>
<feature type="compositionally biased region" description="Basic and acidic residues" evidence="1">
    <location>
        <begin position="127"/>
        <end position="147"/>
    </location>
</feature>
<dbReference type="Proteomes" id="UP001281761">
    <property type="component" value="Unassembled WGS sequence"/>
</dbReference>
<comment type="caution">
    <text evidence="2">The sequence shown here is derived from an EMBL/GenBank/DDBJ whole genome shotgun (WGS) entry which is preliminary data.</text>
</comment>
<accession>A0ABQ9YI25</accession>
<protein>
    <submittedName>
        <fullName evidence="2">Uncharacterized protein</fullName>
    </submittedName>
</protein>
<evidence type="ECO:0000256" key="1">
    <source>
        <dbReference type="SAM" id="MobiDB-lite"/>
    </source>
</evidence>
<dbReference type="EMBL" id="JARBJD010000006">
    <property type="protein sequence ID" value="KAK2963416.1"/>
    <property type="molecule type" value="Genomic_DNA"/>
</dbReference>
<reference evidence="2 3" key="1">
    <citation type="journal article" date="2022" name="bioRxiv">
        <title>Genomics of Preaxostyla Flagellates Illuminates Evolutionary Transitions and the Path Towards Mitochondrial Loss.</title>
        <authorList>
            <person name="Novak L.V.F."/>
            <person name="Treitli S.C."/>
            <person name="Pyrih J."/>
            <person name="Halakuc P."/>
            <person name="Pipaliya S.V."/>
            <person name="Vacek V."/>
            <person name="Brzon O."/>
            <person name="Soukal P."/>
            <person name="Eme L."/>
            <person name="Dacks J.B."/>
            <person name="Karnkowska A."/>
            <person name="Elias M."/>
            <person name="Hampl V."/>
        </authorList>
    </citation>
    <scope>NUCLEOTIDE SEQUENCE [LARGE SCALE GENOMIC DNA]</scope>
    <source>
        <strain evidence="2">NAU3</strain>
        <tissue evidence="2">Gut</tissue>
    </source>
</reference>
<sequence length="147" mass="16865">MRPDTITLLSTLFAIGHQSSDKPIPPLVNTDKPYVFFLNHINEPGRSEVSLSVEVAKEEAQRITDQLSHFILEKGEKETVESEEEKSVQLVPIRPPKRKLEKEEEDQEQNEDTSEIEGSSESDLFEGEEKKTAEEKGKENQKKRMNR</sequence>
<feature type="compositionally biased region" description="Acidic residues" evidence="1">
    <location>
        <begin position="103"/>
        <end position="126"/>
    </location>
</feature>
<feature type="region of interest" description="Disordered" evidence="1">
    <location>
        <begin position="75"/>
        <end position="147"/>
    </location>
</feature>
<organism evidence="2 3">
    <name type="scientific">Blattamonas nauphoetae</name>
    <dbReference type="NCBI Taxonomy" id="2049346"/>
    <lineage>
        <taxon>Eukaryota</taxon>
        <taxon>Metamonada</taxon>
        <taxon>Preaxostyla</taxon>
        <taxon>Oxymonadida</taxon>
        <taxon>Blattamonas</taxon>
    </lineage>
</organism>
<evidence type="ECO:0000313" key="2">
    <source>
        <dbReference type="EMBL" id="KAK2963416.1"/>
    </source>
</evidence>
<keyword evidence="3" id="KW-1185">Reference proteome</keyword>